<accession>A0A6A6T083</accession>
<name>A0A6A6T083_9PLEO</name>
<reference evidence="1" key="1">
    <citation type="journal article" date="2020" name="Stud. Mycol.">
        <title>101 Dothideomycetes genomes: a test case for predicting lifestyles and emergence of pathogens.</title>
        <authorList>
            <person name="Haridas S."/>
            <person name="Albert R."/>
            <person name="Binder M."/>
            <person name="Bloem J."/>
            <person name="Labutti K."/>
            <person name="Salamov A."/>
            <person name="Andreopoulos B."/>
            <person name="Baker S."/>
            <person name="Barry K."/>
            <person name="Bills G."/>
            <person name="Bluhm B."/>
            <person name="Cannon C."/>
            <person name="Castanera R."/>
            <person name="Culley D."/>
            <person name="Daum C."/>
            <person name="Ezra D."/>
            <person name="Gonzalez J."/>
            <person name="Henrissat B."/>
            <person name="Kuo A."/>
            <person name="Liang C."/>
            <person name="Lipzen A."/>
            <person name="Lutzoni F."/>
            <person name="Magnuson J."/>
            <person name="Mondo S."/>
            <person name="Nolan M."/>
            <person name="Ohm R."/>
            <person name="Pangilinan J."/>
            <person name="Park H.-J."/>
            <person name="Ramirez L."/>
            <person name="Alfaro M."/>
            <person name="Sun H."/>
            <person name="Tritt A."/>
            <person name="Yoshinaga Y."/>
            <person name="Zwiers L.-H."/>
            <person name="Turgeon B."/>
            <person name="Goodwin S."/>
            <person name="Spatafora J."/>
            <person name="Crous P."/>
            <person name="Grigoriev I."/>
        </authorList>
    </citation>
    <scope>NUCLEOTIDE SEQUENCE</scope>
    <source>
        <strain evidence="1">CBS 122681</strain>
    </source>
</reference>
<protein>
    <submittedName>
        <fullName evidence="1">Uncharacterized protein</fullName>
    </submittedName>
</protein>
<organism evidence="1 2">
    <name type="scientific">Lophiostoma macrostomum CBS 122681</name>
    <dbReference type="NCBI Taxonomy" id="1314788"/>
    <lineage>
        <taxon>Eukaryota</taxon>
        <taxon>Fungi</taxon>
        <taxon>Dikarya</taxon>
        <taxon>Ascomycota</taxon>
        <taxon>Pezizomycotina</taxon>
        <taxon>Dothideomycetes</taxon>
        <taxon>Pleosporomycetidae</taxon>
        <taxon>Pleosporales</taxon>
        <taxon>Lophiostomataceae</taxon>
        <taxon>Lophiostoma</taxon>
    </lineage>
</organism>
<dbReference type="Proteomes" id="UP000799324">
    <property type="component" value="Unassembled WGS sequence"/>
</dbReference>
<dbReference type="AlphaFoldDB" id="A0A6A6T083"/>
<evidence type="ECO:0000313" key="2">
    <source>
        <dbReference type="Proteomes" id="UP000799324"/>
    </source>
</evidence>
<keyword evidence="2" id="KW-1185">Reference proteome</keyword>
<proteinExistence type="predicted"/>
<evidence type="ECO:0000313" key="1">
    <source>
        <dbReference type="EMBL" id="KAF2651944.1"/>
    </source>
</evidence>
<dbReference type="EMBL" id="MU004413">
    <property type="protein sequence ID" value="KAF2651944.1"/>
    <property type="molecule type" value="Genomic_DNA"/>
</dbReference>
<gene>
    <name evidence="1" type="ORF">K491DRAFT_719357</name>
</gene>
<sequence>MICFLIRPSVMVSTTDQLRSAPELASIPNVIDRKMTSKLGTAEHVAILGTPCSSTRSNSPVQASSQIGRSLQAPSHAGCTRVAAWCESGACESEVMAFRRNRLSSTMGYKEAQQDDLLWYILCIDGYAAGRFQVHLFTPKPTVTVANTKRIIKRTEYEPPKS</sequence>